<evidence type="ECO:0000313" key="2">
    <source>
        <dbReference type="EMBL" id="GLR89768.1"/>
    </source>
</evidence>
<accession>A0ABQ6BC73</accession>
<sequence>MKAHSTDPLSKRSKRTAAKQALDQAYEDGYAAAIGDVKRFLEESAAADRRLFEAAAAADRRRSEEAAADWRRHFEEIAAEERRRFEEAPEHHRRGFGQPTLTNLILQLLAEHPDGRTARDIKDWFKATDSRFFVKTDFEASNAVAVALSRIKSKSGLIEHRHGKWFIRRENNQDTADNSGEIL</sequence>
<proteinExistence type="predicted"/>
<dbReference type="RefSeq" id="WP_284272131.1">
    <property type="nucleotide sequence ID" value="NZ_BSOW01000028.1"/>
</dbReference>
<dbReference type="EMBL" id="BSOW01000028">
    <property type="protein sequence ID" value="GLR89768.1"/>
    <property type="molecule type" value="Genomic_DNA"/>
</dbReference>
<gene>
    <name evidence="2" type="ORF">GCM10007857_64820</name>
</gene>
<organism evidence="2 3">
    <name type="scientific">Bradyrhizobium iriomotense</name>
    <dbReference type="NCBI Taxonomy" id="441950"/>
    <lineage>
        <taxon>Bacteria</taxon>
        <taxon>Pseudomonadati</taxon>
        <taxon>Pseudomonadota</taxon>
        <taxon>Alphaproteobacteria</taxon>
        <taxon>Hyphomicrobiales</taxon>
        <taxon>Nitrobacteraceae</taxon>
        <taxon>Bradyrhizobium</taxon>
    </lineage>
</organism>
<reference evidence="3" key="1">
    <citation type="journal article" date="2019" name="Int. J. Syst. Evol. Microbiol.">
        <title>The Global Catalogue of Microorganisms (GCM) 10K type strain sequencing project: providing services to taxonomists for standard genome sequencing and annotation.</title>
        <authorList>
            <consortium name="The Broad Institute Genomics Platform"/>
            <consortium name="The Broad Institute Genome Sequencing Center for Infectious Disease"/>
            <person name="Wu L."/>
            <person name="Ma J."/>
        </authorList>
    </citation>
    <scope>NUCLEOTIDE SEQUENCE [LARGE SCALE GENOMIC DNA]</scope>
    <source>
        <strain evidence="3">NBRC 102520</strain>
    </source>
</reference>
<name>A0ABQ6BC73_9BRAD</name>
<evidence type="ECO:0000313" key="3">
    <source>
        <dbReference type="Proteomes" id="UP001156905"/>
    </source>
</evidence>
<dbReference type="Proteomes" id="UP001156905">
    <property type="component" value="Unassembled WGS sequence"/>
</dbReference>
<protein>
    <recommendedName>
        <fullName evidence="4">HTH HARE-type domain-containing protein</fullName>
    </recommendedName>
</protein>
<evidence type="ECO:0000256" key="1">
    <source>
        <dbReference type="SAM" id="MobiDB-lite"/>
    </source>
</evidence>
<comment type="caution">
    <text evidence="2">The sequence shown here is derived from an EMBL/GenBank/DDBJ whole genome shotgun (WGS) entry which is preliminary data.</text>
</comment>
<feature type="region of interest" description="Disordered" evidence="1">
    <location>
        <begin position="1"/>
        <end position="20"/>
    </location>
</feature>
<keyword evidence="3" id="KW-1185">Reference proteome</keyword>
<evidence type="ECO:0008006" key="4">
    <source>
        <dbReference type="Google" id="ProtNLM"/>
    </source>
</evidence>